<protein>
    <submittedName>
        <fullName evidence="8">Exodeoxyribonuclease VII large subunit</fullName>
        <ecNumber evidence="8">3.1.11.6</ecNumber>
    </submittedName>
</protein>
<evidence type="ECO:0000313" key="8">
    <source>
        <dbReference type="EMBL" id="VAW87555.1"/>
    </source>
</evidence>
<evidence type="ECO:0000256" key="3">
    <source>
        <dbReference type="ARBA" id="ARBA00022801"/>
    </source>
</evidence>
<keyword evidence="4" id="KW-0269">Exonuclease</keyword>
<dbReference type="EC" id="3.1.11.6" evidence="8"/>
<dbReference type="GO" id="GO:0008855">
    <property type="term" value="F:exodeoxyribonuclease VII activity"/>
    <property type="evidence" value="ECO:0007669"/>
    <property type="project" value="UniProtKB-EC"/>
</dbReference>
<keyword evidence="3 8" id="KW-0378">Hydrolase</keyword>
<dbReference type="Pfam" id="PF02601">
    <property type="entry name" value="Exonuc_VII_L"/>
    <property type="match status" value="1"/>
</dbReference>
<evidence type="ECO:0000259" key="6">
    <source>
        <dbReference type="Pfam" id="PF02601"/>
    </source>
</evidence>
<evidence type="ECO:0000256" key="2">
    <source>
        <dbReference type="ARBA" id="ARBA00022722"/>
    </source>
</evidence>
<feature type="region of interest" description="Disordered" evidence="5">
    <location>
        <begin position="1"/>
        <end position="21"/>
    </location>
</feature>
<dbReference type="PANTHER" id="PTHR30008:SF0">
    <property type="entry name" value="EXODEOXYRIBONUCLEASE 7 LARGE SUBUNIT"/>
    <property type="match status" value="1"/>
</dbReference>
<evidence type="ECO:0000256" key="4">
    <source>
        <dbReference type="ARBA" id="ARBA00022839"/>
    </source>
</evidence>
<dbReference type="CDD" id="cd04489">
    <property type="entry name" value="ExoVII_LU_OBF"/>
    <property type="match status" value="1"/>
</dbReference>
<dbReference type="InterPro" id="IPR020579">
    <property type="entry name" value="Exonuc_VII_lsu_C"/>
</dbReference>
<proteinExistence type="inferred from homology"/>
<dbReference type="EMBL" id="UOFQ01000067">
    <property type="protein sequence ID" value="VAW87555.1"/>
    <property type="molecule type" value="Genomic_DNA"/>
</dbReference>
<dbReference type="HAMAP" id="MF_00378">
    <property type="entry name" value="Exonuc_7_L"/>
    <property type="match status" value="1"/>
</dbReference>
<dbReference type="InterPro" id="IPR003753">
    <property type="entry name" value="Exonuc_VII_L"/>
</dbReference>
<name>A0A3B0Z2Q1_9ZZZZ</name>
<evidence type="ECO:0000259" key="7">
    <source>
        <dbReference type="Pfam" id="PF13742"/>
    </source>
</evidence>
<keyword evidence="1" id="KW-0963">Cytoplasm</keyword>
<feature type="domain" description="OB-fold nucleic acid binding" evidence="7">
    <location>
        <begin position="26"/>
        <end position="119"/>
    </location>
</feature>
<dbReference type="GO" id="GO:0006308">
    <property type="term" value="P:DNA catabolic process"/>
    <property type="evidence" value="ECO:0007669"/>
    <property type="project" value="InterPro"/>
</dbReference>
<reference evidence="8" key="1">
    <citation type="submission" date="2018-06" db="EMBL/GenBank/DDBJ databases">
        <authorList>
            <person name="Zhirakovskaya E."/>
        </authorList>
    </citation>
    <scope>NUCLEOTIDE SEQUENCE</scope>
</reference>
<dbReference type="PANTHER" id="PTHR30008">
    <property type="entry name" value="EXODEOXYRIBONUCLEASE 7 LARGE SUBUNIT"/>
    <property type="match status" value="1"/>
</dbReference>
<gene>
    <name evidence="8" type="ORF">MNBD_GAMMA17-66</name>
</gene>
<keyword evidence="2" id="KW-0540">Nuclease</keyword>
<dbReference type="AlphaFoldDB" id="A0A3B0Z2Q1"/>
<accession>A0A3B0Z2Q1</accession>
<feature type="domain" description="Exonuclease VII large subunit C-terminal" evidence="6">
    <location>
        <begin position="142"/>
        <end position="457"/>
    </location>
</feature>
<dbReference type="InterPro" id="IPR025824">
    <property type="entry name" value="OB-fold_nuc-bd_dom"/>
</dbReference>
<evidence type="ECO:0000256" key="1">
    <source>
        <dbReference type="ARBA" id="ARBA00022490"/>
    </source>
</evidence>
<dbReference type="GO" id="GO:0003676">
    <property type="term" value="F:nucleic acid binding"/>
    <property type="evidence" value="ECO:0007669"/>
    <property type="project" value="InterPro"/>
</dbReference>
<evidence type="ECO:0000256" key="5">
    <source>
        <dbReference type="SAM" id="MobiDB-lite"/>
    </source>
</evidence>
<dbReference type="Pfam" id="PF13742">
    <property type="entry name" value="tRNA_anti_2"/>
    <property type="match status" value="1"/>
</dbReference>
<sequence length="466" mass="52494">MSQTRDFYSPPPATKAAPKRPQREIFSVSRLNREVRGLLEGNFPLVWVEAEISNLSRPASGHWYFTLKDPSAQIRCAMFRGKNSHLRFQPDNGDQVLIRAQLSLYEARGDYQMIVEHMEEAGDGALRRAFELLKQRLELEGLFDESSKKSLPTLPTQIGVITSPTGAAVRDILQILERRFPSIPIVIYPVAVQGSTAAGEIERALKAADKRNECDVLIVARGGGSLEDLMAFNDERVARAIHTCRIPVVSGVGHEIDFTIADFIADLRAPTPSGAAELVSPDRTAWQQRFTQLQSRLLAATQLQLKQGEQQLGWLSKRLQQQHPGQQLQQQAQRLDELEQRLQRSLKQRLLQRHGELAHVTSKLQQYNPQRRIQQLQSTQQQLSTRLQRTFQQQLQQRQQQLQGVTRALDAVSPLATLGRGFSITRNRQSGRVLRGIKDAAIGDTIETTLAQGRLLCEVTETINDE</sequence>
<dbReference type="NCBIfam" id="TIGR00237">
    <property type="entry name" value="xseA"/>
    <property type="match status" value="1"/>
</dbReference>
<dbReference type="GO" id="GO:0009318">
    <property type="term" value="C:exodeoxyribonuclease VII complex"/>
    <property type="evidence" value="ECO:0007669"/>
    <property type="project" value="InterPro"/>
</dbReference>
<organism evidence="8">
    <name type="scientific">hydrothermal vent metagenome</name>
    <dbReference type="NCBI Taxonomy" id="652676"/>
    <lineage>
        <taxon>unclassified sequences</taxon>
        <taxon>metagenomes</taxon>
        <taxon>ecological metagenomes</taxon>
    </lineage>
</organism>